<reference evidence="2" key="1">
    <citation type="submission" date="2017-01" db="EMBL/GenBank/DDBJ databases">
        <authorList>
            <person name="Varghese N."/>
            <person name="Submissions S."/>
        </authorList>
    </citation>
    <scope>NUCLEOTIDE SEQUENCE [LARGE SCALE GENOMIC DNA]</scope>
    <source>
        <strain evidence="2">DM9</strain>
    </source>
</reference>
<sequence>MVKKYIRSALNKIRYGANAPAFAELIFVDPMQVNHYSFAWKQKDSGRVIGGDWDREENMTEISSRFKYNACIERWKLNKSWEDTGIYEFMLDFILQRNKPVDKCSTLDEILTRYKRLDQLFEHVKSTGKLKTQRELNPRSYNEEGGIFIHIGRQNQVIFGGGGIHRLAIAKVLQLSSIPAQLGVIHPEALSTWKVYKQIPASHLTLTK</sequence>
<dbReference type="STRING" id="1077936.SAMN05421545_3671"/>
<accession>A0A1N7AYN7</accession>
<organism evidence="1 2">
    <name type="scientific">Pontibacter lucknowensis</name>
    <dbReference type="NCBI Taxonomy" id="1077936"/>
    <lineage>
        <taxon>Bacteria</taxon>
        <taxon>Pseudomonadati</taxon>
        <taxon>Bacteroidota</taxon>
        <taxon>Cytophagia</taxon>
        <taxon>Cytophagales</taxon>
        <taxon>Hymenobacteraceae</taxon>
        <taxon>Pontibacter</taxon>
    </lineage>
</organism>
<dbReference type="OrthoDB" id="1495959at2"/>
<gene>
    <name evidence="1" type="ORF">SAMN05421545_3671</name>
</gene>
<evidence type="ECO:0000313" key="2">
    <source>
        <dbReference type="Proteomes" id="UP000185924"/>
    </source>
</evidence>
<dbReference type="EMBL" id="FTNM01000006">
    <property type="protein sequence ID" value="SIR44073.1"/>
    <property type="molecule type" value="Genomic_DNA"/>
</dbReference>
<dbReference type="AlphaFoldDB" id="A0A1N7AYN7"/>
<dbReference type="RefSeq" id="WP_076423141.1">
    <property type="nucleotide sequence ID" value="NZ_FTNM01000006.1"/>
</dbReference>
<keyword evidence="2" id="KW-1185">Reference proteome</keyword>
<dbReference type="Proteomes" id="UP000185924">
    <property type="component" value="Unassembled WGS sequence"/>
</dbReference>
<proteinExistence type="predicted"/>
<evidence type="ECO:0000313" key="1">
    <source>
        <dbReference type="EMBL" id="SIR44073.1"/>
    </source>
</evidence>
<protein>
    <submittedName>
        <fullName evidence="1">Uncharacterized protein</fullName>
    </submittedName>
</protein>
<name>A0A1N7AYN7_9BACT</name>